<accession>A0AAN1PK80</accession>
<dbReference type="Pfam" id="PF07927">
    <property type="entry name" value="HicA_toxin"/>
    <property type="match status" value="1"/>
</dbReference>
<proteinExistence type="predicted"/>
<dbReference type="Proteomes" id="UP000256572">
    <property type="component" value="Chromosome"/>
</dbReference>
<dbReference type="GO" id="GO:0003729">
    <property type="term" value="F:mRNA binding"/>
    <property type="evidence" value="ECO:0007669"/>
    <property type="project" value="InterPro"/>
</dbReference>
<reference evidence="1 2" key="2">
    <citation type="submission" date="2018-08" db="EMBL/GenBank/DDBJ databases">
        <title>Acetobacter oryzifermentans sp. nov., isolated from Korea traditional vinegar and reclassification of Acetobacter pasteurianus subsp. ascendens (Henneberg 1898) as Acetobacter ascendens comb. nov.</title>
        <authorList>
            <person name="Cho G.Y."/>
            <person name="Lee S.H."/>
        </authorList>
    </citation>
    <scope>NUCLEOTIDE SEQUENCE [LARGE SCALE GENOMIC DNA]</scope>
    <source>
        <strain evidence="1 2">SH</strain>
    </source>
</reference>
<gene>
    <name evidence="1" type="ORF">CJF59_13510</name>
</gene>
<dbReference type="AlphaFoldDB" id="A0AAN1PK80"/>
<name>A0AAN1PK80_9PROT</name>
<dbReference type="InterPro" id="IPR012933">
    <property type="entry name" value="HicA_mRNA_interferase"/>
</dbReference>
<dbReference type="RefSeq" id="WP_089179873.1">
    <property type="nucleotide sequence ID" value="NZ_CP023189.1"/>
</dbReference>
<evidence type="ECO:0000313" key="1">
    <source>
        <dbReference type="EMBL" id="AXN01788.1"/>
    </source>
</evidence>
<reference evidence="1 2" key="1">
    <citation type="submission" date="2017-09" db="EMBL/GenBank/DDBJ databases">
        <authorList>
            <person name="Kim K.H."/>
            <person name="Chun B.H."/>
            <person name="Han G.S."/>
            <person name="Hyun S.G."/>
            <person name="Jeon C.O."/>
        </authorList>
    </citation>
    <scope>NUCLEOTIDE SEQUENCE [LARGE SCALE GENOMIC DNA]</scope>
    <source>
        <strain evidence="1 2">SH</strain>
    </source>
</reference>
<protein>
    <submittedName>
        <fullName evidence="1">Type II toxin-antitoxin system HicA family toxin</fullName>
    </submittedName>
</protein>
<evidence type="ECO:0000313" key="2">
    <source>
        <dbReference type="Proteomes" id="UP000256572"/>
    </source>
</evidence>
<organism evidence="1 2">
    <name type="scientific">Acetobacter pomorum</name>
    <dbReference type="NCBI Taxonomy" id="65959"/>
    <lineage>
        <taxon>Bacteria</taxon>
        <taxon>Pseudomonadati</taxon>
        <taxon>Pseudomonadota</taxon>
        <taxon>Alphaproteobacteria</taxon>
        <taxon>Acetobacterales</taxon>
        <taxon>Acetobacteraceae</taxon>
        <taxon>Acetobacter</taxon>
    </lineage>
</organism>
<dbReference type="SUPFAM" id="SSF54786">
    <property type="entry name" value="YcfA/nrd intein domain"/>
    <property type="match status" value="1"/>
</dbReference>
<sequence length="84" mass="9487">MNRKQERLLKAIFTNPVSTSLNWMDIEALLVAVGCTVMEGNGSRVKFVCRKQVLAVHRPHPHKEAKAYQVRAVRDFLTNLGVTP</sequence>
<dbReference type="EMBL" id="CP023189">
    <property type="protein sequence ID" value="AXN01788.1"/>
    <property type="molecule type" value="Genomic_DNA"/>
</dbReference>